<protein>
    <submittedName>
        <fullName evidence="1">Uncharacterized protein</fullName>
    </submittedName>
</protein>
<dbReference type="Proteomes" id="UP000588604">
    <property type="component" value="Unassembled WGS sequence"/>
</dbReference>
<accession>A0A841MLZ0</accession>
<gene>
    <name evidence="1" type="ORF">FHS59_003546</name>
</gene>
<reference evidence="1 2" key="1">
    <citation type="submission" date="2020-08" db="EMBL/GenBank/DDBJ databases">
        <title>Genomic Encyclopedia of Type Strains, Phase IV (KMG-IV): sequencing the most valuable type-strain genomes for metagenomic binning, comparative biology and taxonomic classification.</title>
        <authorList>
            <person name="Goeker M."/>
        </authorList>
    </citation>
    <scope>NUCLEOTIDE SEQUENCE [LARGE SCALE GENOMIC DNA]</scope>
    <source>
        <strain evidence="1 2">DSM 102044</strain>
    </source>
</reference>
<name>A0A841MLZ0_9BACT</name>
<proteinExistence type="predicted"/>
<dbReference type="EMBL" id="JACIJO010000003">
    <property type="protein sequence ID" value="MBB6327903.1"/>
    <property type="molecule type" value="Genomic_DNA"/>
</dbReference>
<keyword evidence="2" id="KW-1185">Reference proteome</keyword>
<sequence length="56" mass="6526">MAESTPLENPELGKASKSFRSFKMKKIKNLMVKTMQHLIKKYNDLNAVLKHLLRPQ</sequence>
<evidence type="ECO:0000313" key="2">
    <source>
        <dbReference type="Proteomes" id="UP000588604"/>
    </source>
</evidence>
<organism evidence="1 2">
    <name type="scientific">Algoriphagus iocasae</name>
    <dbReference type="NCBI Taxonomy" id="1836499"/>
    <lineage>
        <taxon>Bacteria</taxon>
        <taxon>Pseudomonadati</taxon>
        <taxon>Bacteroidota</taxon>
        <taxon>Cytophagia</taxon>
        <taxon>Cytophagales</taxon>
        <taxon>Cyclobacteriaceae</taxon>
        <taxon>Algoriphagus</taxon>
    </lineage>
</organism>
<dbReference type="AlphaFoldDB" id="A0A841MLZ0"/>
<comment type="caution">
    <text evidence="1">The sequence shown here is derived from an EMBL/GenBank/DDBJ whole genome shotgun (WGS) entry which is preliminary data.</text>
</comment>
<evidence type="ECO:0000313" key="1">
    <source>
        <dbReference type="EMBL" id="MBB6327903.1"/>
    </source>
</evidence>